<feature type="domain" description="Transcription regulator PadR N-terminal" evidence="2">
    <location>
        <begin position="7"/>
        <end position="77"/>
    </location>
</feature>
<evidence type="ECO:0000313" key="4">
    <source>
        <dbReference type="EMBL" id="AZQ72571.1"/>
    </source>
</evidence>
<name>A0A3Q9FUV8_STRLT</name>
<dbReference type="InterPro" id="IPR005149">
    <property type="entry name" value="Tscrpt_reg_PadR_N"/>
</dbReference>
<dbReference type="PANTHER" id="PTHR43252">
    <property type="entry name" value="TRANSCRIPTIONAL REGULATOR YQJI"/>
    <property type="match status" value="1"/>
</dbReference>
<evidence type="ECO:0000256" key="1">
    <source>
        <dbReference type="SAM" id="MobiDB-lite"/>
    </source>
</evidence>
<dbReference type="InterPro" id="IPR018309">
    <property type="entry name" value="Tscrpt_reg_PadR_C"/>
</dbReference>
<dbReference type="AlphaFoldDB" id="A0A3Q9FUV8"/>
<accession>A0A3Q9FUV8</accession>
<dbReference type="Pfam" id="PF03551">
    <property type="entry name" value="PadR"/>
    <property type="match status" value="1"/>
</dbReference>
<organism evidence="4 5">
    <name type="scientific">Streptomyces luteoverticillatus</name>
    <name type="common">Streptoverticillium luteoverticillatus</name>
    <dbReference type="NCBI Taxonomy" id="66425"/>
    <lineage>
        <taxon>Bacteria</taxon>
        <taxon>Bacillati</taxon>
        <taxon>Actinomycetota</taxon>
        <taxon>Actinomycetes</taxon>
        <taxon>Kitasatosporales</taxon>
        <taxon>Streptomycetaceae</taxon>
        <taxon>Streptomyces</taxon>
    </lineage>
</organism>
<dbReference type="InterPro" id="IPR036388">
    <property type="entry name" value="WH-like_DNA-bd_sf"/>
</dbReference>
<proteinExistence type="predicted"/>
<feature type="region of interest" description="Disordered" evidence="1">
    <location>
        <begin position="172"/>
        <end position="208"/>
    </location>
</feature>
<keyword evidence="5" id="KW-1185">Reference proteome</keyword>
<evidence type="ECO:0000259" key="2">
    <source>
        <dbReference type="Pfam" id="PF03551"/>
    </source>
</evidence>
<dbReference type="PANTHER" id="PTHR43252:SF6">
    <property type="entry name" value="NEGATIVE TRANSCRIPTION REGULATOR PADR"/>
    <property type="match status" value="1"/>
</dbReference>
<dbReference type="RefSeq" id="WP_126915090.1">
    <property type="nucleotide sequence ID" value="NZ_CP034587.1"/>
</dbReference>
<dbReference type="EMBL" id="CP034587">
    <property type="protein sequence ID" value="AZQ72571.1"/>
    <property type="molecule type" value="Genomic_DNA"/>
</dbReference>
<dbReference type="OrthoDB" id="3186544at2"/>
<dbReference type="SUPFAM" id="SSF46785">
    <property type="entry name" value="Winged helix' DNA-binding domain"/>
    <property type="match status" value="1"/>
</dbReference>
<feature type="domain" description="Transcription regulator PadR C-terminal" evidence="3">
    <location>
        <begin position="90"/>
        <end position="169"/>
    </location>
</feature>
<dbReference type="Pfam" id="PF10400">
    <property type="entry name" value="Vir_act_alpha_C"/>
    <property type="match status" value="1"/>
</dbReference>
<sequence length="208" mass="23309">MSLRHALLGLLSDRPASGYDLMRRFDTSLSNVWPATQSQVYGELGKLAKGGLLEVAAEGPRGRKEYAITDEGLVELHRWLTETQPERMRRSEAMLRVFFLDQLTPVEAFTYLSTEAERAAGRHEALERLEKSVEWDEGPLSVNGRLALEYGLRFTAMYEEWARWAAAQVEARSGQDLTRSEPGGAPHREPAAQVLLDPEVVGEQSPDL</sequence>
<dbReference type="InterPro" id="IPR036390">
    <property type="entry name" value="WH_DNA-bd_sf"/>
</dbReference>
<dbReference type="Gene3D" id="1.10.10.10">
    <property type="entry name" value="Winged helix-like DNA-binding domain superfamily/Winged helix DNA-binding domain"/>
    <property type="match status" value="1"/>
</dbReference>
<dbReference type="Proteomes" id="UP000267900">
    <property type="component" value="Chromosome"/>
</dbReference>
<reference evidence="4 5" key="1">
    <citation type="submission" date="2018-12" db="EMBL/GenBank/DDBJ databases">
        <title>The whole draft genome of Streptomyce luteoverticillatus CGMCC 15060.</title>
        <authorList>
            <person name="Feng Z."/>
            <person name="Chen G."/>
            <person name="Zhang J."/>
            <person name="Zhu H."/>
            <person name="Yu X."/>
            <person name="Zhang W."/>
            <person name="Zhang X."/>
        </authorList>
    </citation>
    <scope>NUCLEOTIDE SEQUENCE [LARGE SCALE GENOMIC DNA]</scope>
    <source>
        <strain evidence="4 5">CGMCC 15060</strain>
    </source>
</reference>
<gene>
    <name evidence="4" type="ORF">EKH77_16290</name>
</gene>
<evidence type="ECO:0000313" key="5">
    <source>
        <dbReference type="Proteomes" id="UP000267900"/>
    </source>
</evidence>
<protein>
    <submittedName>
        <fullName evidence="4">PadR family transcriptional regulator</fullName>
    </submittedName>
</protein>
<evidence type="ECO:0000259" key="3">
    <source>
        <dbReference type="Pfam" id="PF10400"/>
    </source>
</evidence>